<evidence type="ECO:0000256" key="1">
    <source>
        <dbReference type="SAM" id="MobiDB-lite"/>
    </source>
</evidence>
<comment type="caution">
    <text evidence="2">The sequence shown here is derived from an EMBL/GenBank/DDBJ whole genome shotgun (WGS) entry which is preliminary data.</text>
</comment>
<organism evidence="2 3">
    <name type="scientific">Prunus yedoensis var. nudiflora</name>
    <dbReference type="NCBI Taxonomy" id="2094558"/>
    <lineage>
        <taxon>Eukaryota</taxon>
        <taxon>Viridiplantae</taxon>
        <taxon>Streptophyta</taxon>
        <taxon>Embryophyta</taxon>
        <taxon>Tracheophyta</taxon>
        <taxon>Spermatophyta</taxon>
        <taxon>Magnoliopsida</taxon>
        <taxon>eudicotyledons</taxon>
        <taxon>Gunneridae</taxon>
        <taxon>Pentapetalae</taxon>
        <taxon>rosids</taxon>
        <taxon>fabids</taxon>
        <taxon>Rosales</taxon>
        <taxon>Rosaceae</taxon>
        <taxon>Amygdaloideae</taxon>
        <taxon>Amygdaleae</taxon>
        <taxon>Prunus</taxon>
    </lineage>
</organism>
<dbReference type="Proteomes" id="UP000250321">
    <property type="component" value="Unassembled WGS sequence"/>
</dbReference>
<keyword evidence="3" id="KW-1185">Reference proteome</keyword>
<feature type="compositionally biased region" description="Basic and acidic residues" evidence="1">
    <location>
        <begin position="79"/>
        <end position="98"/>
    </location>
</feature>
<feature type="compositionally biased region" description="Polar residues" evidence="1">
    <location>
        <begin position="52"/>
        <end position="67"/>
    </location>
</feature>
<accession>A0A314ZXH3</accession>
<dbReference type="AlphaFoldDB" id="A0A314ZXH3"/>
<feature type="compositionally biased region" description="Basic and acidic residues" evidence="1">
    <location>
        <begin position="31"/>
        <end position="42"/>
    </location>
</feature>
<sequence>MAKTLKDLLTETKKAEEAQPLAPVPEVIENSADKDVSPEKLSRSPIQEMKLENSQLSVESDSSSGDTQPKVAPVSEESPETKTAEKDSEYLKNDEGAN</sequence>
<name>A0A314ZXH3_PRUYE</name>
<reference evidence="2 3" key="1">
    <citation type="submission" date="2018-02" db="EMBL/GenBank/DDBJ databases">
        <title>Draft genome of wild Prunus yedoensis var. nudiflora.</title>
        <authorList>
            <person name="Baek S."/>
            <person name="Kim J.-H."/>
            <person name="Choi K."/>
            <person name="Kim G.-B."/>
            <person name="Cho A."/>
            <person name="Jang H."/>
            <person name="Shin C.-H."/>
            <person name="Yu H.-J."/>
            <person name="Mun J.-H."/>
        </authorList>
    </citation>
    <scope>NUCLEOTIDE SEQUENCE [LARGE SCALE GENOMIC DNA]</scope>
    <source>
        <strain evidence="3">cv. Jeju island</strain>
        <tissue evidence="2">Leaf</tissue>
    </source>
</reference>
<gene>
    <name evidence="2" type="ORF">Pyn_38232</name>
</gene>
<evidence type="ECO:0000313" key="2">
    <source>
        <dbReference type="EMBL" id="PQQ21681.1"/>
    </source>
</evidence>
<dbReference type="EMBL" id="PJQY01000006">
    <property type="protein sequence ID" value="PQQ21681.1"/>
    <property type="molecule type" value="Genomic_DNA"/>
</dbReference>
<evidence type="ECO:0000313" key="3">
    <source>
        <dbReference type="Proteomes" id="UP000250321"/>
    </source>
</evidence>
<proteinExistence type="predicted"/>
<feature type="compositionally biased region" description="Basic and acidic residues" evidence="1">
    <location>
        <begin position="1"/>
        <end position="17"/>
    </location>
</feature>
<feature type="region of interest" description="Disordered" evidence="1">
    <location>
        <begin position="1"/>
        <end position="98"/>
    </location>
</feature>
<protein>
    <submittedName>
        <fullName evidence="2">Putative alkaline/neutral invertase F</fullName>
    </submittedName>
</protein>